<dbReference type="RefSeq" id="WP_380591184.1">
    <property type="nucleotide sequence ID" value="NZ_JBHSQJ010000233.1"/>
</dbReference>
<evidence type="ECO:0000313" key="2">
    <source>
        <dbReference type="Proteomes" id="UP001596174"/>
    </source>
</evidence>
<organism evidence="1 2">
    <name type="scientific">Streptacidiphilus monticola</name>
    <dbReference type="NCBI Taxonomy" id="2161674"/>
    <lineage>
        <taxon>Bacteria</taxon>
        <taxon>Bacillati</taxon>
        <taxon>Actinomycetota</taxon>
        <taxon>Actinomycetes</taxon>
        <taxon>Kitasatosporales</taxon>
        <taxon>Streptomycetaceae</taxon>
        <taxon>Streptacidiphilus</taxon>
    </lineage>
</organism>
<keyword evidence="2" id="KW-1185">Reference proteome</keyword>
<comment type="caution">
    <text evidence="1">The sequence shown here is derived from an EMBL/GenBank/DDBJ whole genome shotgun (WGS) entry which is preliminary data.</text>
</comment>
<evidence type="ECO:0000313" key="1">
    <source>
        <dbReference type="EMBL" id="MFC5911725.1"/>
    </source>
</evidence>
<accession>A0ABW1GD08</accession>
<gene>
    <name evidence="1" type="ORF">ACFP3V_31535</name>
</gene>
<protein>
    <recommendedName>
        <fullName evidence="3">DUF402 domain-containing protein</fullName>
    </recommendedName>
</protein>
<sequence length="187" mass="20408">MPYIPTPYLAPEDEFDMYGLELPLGTWAYNLDDHTVYGPGLYPLYDEVTRTEAVPGAGTLARHQVPTGRTVPAGSVRLSPDCAFQSWRNEHVLISPHCDLVEARLRLFVARRGMGATVRRATVVLDLHARTVALPGALPEELCEQAAVKGRRILALLDAARAERDAGLTVPEAILARPDAPQPHPAT</sequence>
<proteinExistence type="predicted"/>
<dbReference type="EMBL" id="JBHSQJ010000233">
    <property type="protein sequence ID" value="MFC5911725.1"/>
    <property type="molecule type" value="Genomic_DNA"/>
</dbReference>
<reference evidence="2" key="1">
    <citation type="journal article" date="2019" name="Int. J. Syst. Evol. Microbiol.">
        <title>The Global Catalogue of Microorganisms (GCM) 10K type strain sequencing project: providing services to taxonomists for standard genome sequencing and annotation.</title>
        <authorList>
            <consortium name="The Broad Institute Genomics Platform"/>
            <consortium name="The Broad Institute Genome Sequencing Center for Infectious Disease"/>
            <person name="Wu L."/>
            <person name="Ma J."/>
        </authorList>
    </citation>
    <scope>NUCLEOTIDE SEQUENCE [LARGE SCALE GENOMIC DNA]</scope>
    <source>
        <strain evidence="2">JCM 4816</strain>
    </source>
</reference>
<dbReference type="Proteomes" id="UP001596174">
    <property type="component" value="Unassembled WGS sequence"/>
</dbReference>
<evidence type="ECO:0008006" key="3">
    <source>
        <dbReference type="Google" id="ProtNLM"/>
    </source>
</evidence>
<name>A0ABW1GD08_9ACTN</name>